<sequence>MASPGDSVDLALVLAVDCSSSVVPAEFRIQMEGIAAALRHPSLYGAIHAGRERRIALTLMLWSGADSQGVSVPWRILESGADLEATAAEIAGAERTWQVGGTAIGIAIDYAAALLMKVPFTATRRVIDISGDGPDNVTGTPAAARDRAVAQGITINGLPIAKGSLLLPVYYQTQVIGGRDAFIEPAPNIEAFRATILRKLLREIGNPVS</sequence>
<organism evidence="1 2">
    <name type="scientific">Dongia sedimenti</name>
    <dbReference type="NCBI Taxonomy" id="3064282"/>
    <lineage>
        <taxon>Bacteria</taxon>
        <taxon>Pseudomonadati</taxon>
        <taxon>Pseudomonadota</taxon>
        <taxon>Alphaproteobacteria</taxon>
        <taxon>Rhodospirillales</taxon>
        <taxon>Dongiaceae</taxon>
        <taxon>Dongia</taxon>
    </lineage>
</organism>
<evidence type="ECO:0000313" key="1">
    <source>
        <dbReference type="EMBL" id="MDQ7250273.1"/>
    </source>
</evidence>
<dbReference type="InterPro" id="IPR010607">
    <property type="entry name" value="DUF1194"/>
</dbReference>
<dbReference type="Proteomes" id="UP001230156">
    <property type="component" value="Unassembled WGS sequence"/>
</dbReference>
<dbReference type="Gene3D" id="3.40.50.410">
    <property type="entry name" value="von Willebrand factor, type A domain"/>
    <property type="match status" value="1"/>
</dbReference>
<dbReference type="InterPro" id="IPR036465">
    <property type="entry name" value="vWFA_dom_sf"/>
</dbReference>
<name>A0ABU0YUD9_9PROT</name>
<keyword evidence="2" id="KW-1185">Reference proteome</keyword>
<dbReference type="SUPFAM" id="SSF53300">
    <property type="entry name" value="vWA-like"/>
    <property type="match status" value="1"/>
</dbReference>
<proteinExistence type="predicted"/>
<accession>A0ABU0YUD9</accession>
<reference evidence="2" key="1">
    <citation type="submission" date="2023-08" db="EMBL/GenBank/DDBJ databases">
        <title>Rhodospirillaceae gen. nov., a novel taxon isolated from the Yangtze River Yuezi River estuary sludge.</title>
        <authorList>
            <person name="Ruan L."/>
        </authorList>
    </citation>
    <scope>NUCLEOTIDE SEQUENCE [LARGE SCALE GENOMIC DNA]</scope>
    <source>
        <strain evidence="2">R-7</strain>
    </source>
</reference>
<dbReference type="Pfam" id="PF06707">
    <property type="entry name" value="DUF1194"/>
    <property type="match status" value="1"/>
</dbReference>
<gene>
    <name evidence="1" type="ORF">Q8A70_21460</name>
</gene>
<dbReference type="EMBL" id="JAUYVI010000006">
    <property type="protein sequence ID" value="MDQ7250273.1"/>
    <property type="molecule type" value="Genomic_DNA"/>
</dbReference>
<dbReference type="RefSeq" id="WP_379959314.1">
    <property type="nucleotide sequence ID" value="NZ_JAUYVI010000006.1"/>
</dbReference>
<evidence type="ECO:0000313" key="2">
    <source>
        <dbReference type="Proteomes" id="UP001230156"/>
    </source>
</evidence>
<protein>
    <submittedName>
        <fullName evidence="1">DUF1194 domain-containing protein</fullName>
    </submittedName>
</protein>
<comment type="caution">
    <text evidence="1">The sequence shown here is derived from an EMBL/GenBank/DDBJ whole genome shotgun (WGS) entry which is preliminary data.</text>
</comment>